<accession>A0A0M2EZK6</accession>
<keyword evidence="2" id="KW-1133">Transmembrane helix</keyword>
<evidence type="ECO:0000256" key="1">
    <source>
        <dbReference type="SAM" id="Coils"/>
    </source>
</evidence>
<evidence type="ECO:0000313" key="3">
    <source>
        <dbReference type="EMBL" id="KGA33843.1"/>
    </source>
</evidence>
<name>A0A0M2EZK6_9GAMM</name>
<feature type="coiled-coil region" evidence="1">
    <location>
        <begin position="202"/>
        <end position="229"/>
    </location>
</feature>
<dbReference type="RefSeq" id="WP_039314603.1">
    <property type="nucleotide sequence ID" value="NZ_JQOD01000002.1"/>
</dbReference>
<organism evidence="3 4">
    <name type="scientific">Pectobacterium brasiliense</name>
    <dbReference type="NCBI Taxonomy" id="180957"/>
    <lineage>
        <taxon>Bacteria</taxon>
        <taxon>Pseudomonadati</taxon>
        <taxon>Pseudomonadota</taxon>
        <taxon>Gammaproteobacteria</taxon>
        <taxon>Enterobacterales</taxon>
        <taxon>Pectobacteriaceae</taxon>
        <taxon>Pectobacterium</taxon>
    </lineage>
</organism>
<keyword evidence="2" id="KW-0812">Transmembrane</keyword>
<evidence type="ECO:0000313" key="4">
    <source>
        <dbReference type="Proteomes" id="UP000029435"/>
    </source>
</evidence>
<feature type="transmembrane region" description="Helical" evidence="2">
    <location>
        <begin position="286"/>
        <end position="307"/>
    </location>
</feature>
<comment type="caution">
    <text evidence="3">The sequence shown here is derived from an EMBL/GenBank/DDBJ whole genome shotgun (WGS) entry which is preliminary data.</text>
</comment>
<feature type="transmembrane region" description="Helical" evidence="2">
    <location>
        <begin position="256"/>
        <end position="274"/>
    </location>
</feature>
<gene>
    <name evidence="3" type="ORF">KU74_10175</name>
</gene>
<dbReference type="Proteomes" id="UP000029435">
    <property type="component" value="Unassembled WGS sequence"/>
</dbReference>
<dbReference type="AlphaFoldDB" id="A0A0M2EZK6"/>
<proteinExistence type="predicted"/>
<dbReference type="OrthoDB" id="6638535at2"/>
<reference evidence="3 4" key="1">
    <citation type="submission" date="2014-08" db="EMBL/GenBank/DDBJ databases">
        <title>Genome sequences of NCPPB Pectobacterium isolates.</title>
        <authorList>
            <person name="Glover R.H."/>
            <person name="Sapp M."/>
            <person name="Elphinstone J."/>
        </authorList>
    </citation>
    <scope>NUCLEOTIDE SEQUENCE [LARGE SCALE GENOMIC DNA]</scope>
    <source>
        <strain evidence="3 4">LMG 21372</strain>
    </source>
</reference>
<protein>
    <submittedName>
        <fullName evidence="3">Uncharacterized protein</fullName>
    </submittedName>
</protein>
<keyword evidence="2" id="KW-0472">Membrane</keyword>
<feature type="transmembrane region" description="Helical" evidence="2">
    <location>
        <begin position="106"/>
        <end position="127"/>
    </location>
</feature>
<evidence type="ECO:0000256" key="2">
    <source>
        <dbReference type="SAM" id="Phobius"/>
    </source>
</evidence>
<dbReference type="EMBL" id="JQOD01000002">
    <property type="protein sequence ID" value="KGA33843.1"/>
    <property type="molecule type" value="Genomic_DNA"/>
</dbReference>
<keyword evidence="1" id="KW-0175">Coiled coil</keyword>
<sequence>MSYSLLEQSSINAIMNCNEYIEGFLNNQLGAEYHDIDISVRLGQKLDSMDVKEFYLYSLYCWRLFYYLIENRTSEFNANVNKKIDEMVHENIYINKGLAENDLPKLIFHIAALLITHRFMGGVIGAFGHESDAMYLKNFNKIQDLSPYISKVVVYNFKIKNPDFNELSYLINFKIIKDFISNFEVRSAIENINKIKSNEISISEMMEKQKNLKKEVDDIGKRLDGYKSEYNFVELSSAFTKIRANKTKEQGKSQRNYWICMFTLMAFPIFAIFTHWGKTNFEWGELFFYIPMVTLEILFLYFMRIFYVENKNINSQILQIDLRLSLCEFIQGYVRYRKENNDSDDVLKSFETLIFSPIQVSGDNIPSVLDGANVLAELAGNILKAKENK</sequence>